<protein>
    <recommendedName>
        <fullName evidence="4">Roadblock/LAMTOR2 domain-containing protein</fullName>
    </recommendedName>
</protein>
<organism evidence="2 3">
    <name type="scientific">Nocardioides flavus</name>
    <name type="common">ex Wang et al. 2016</name>
    <dbReference type="NCBI Taxonomy" id="2058780"/>
    <lineage>
        <taxon>Bacteria</taxon>
        <taxon>Bacillati</taxon>
        <taxon>Actinomycetota</taxon>
        <taxon>Actinomycetes</taxon>
        <taxon>Propionibacteriales</taxon>
        <taxon>Nocardioidaceae</taxon>
        <taxon>Nocardioides</taxon>
    </lineage>
</organism>
<dbReference type="Proteomes" id="UP000597341">
    <property type="component" value="Unassembled WGS sequence"/>
</dbReference>
<gene>
    <name evidence="2" type="ORF">GCM10011376_21740</name>
</gene>
<feature type="compositionally biased region" description="Polar residues" evidence="1">
    <location>
        <begin position="8"/>
        <end position="19"/>
    </location>
</feature>
<dbReference type="EMBL" id="BNAD01000005">
    <property type="protein sequence ID" value="GHE17564.1"/>
    <property type="molecule type" value="Genomic_DNA"/>
</dbReference>
<sequence length="168" mass="17407">MTAETIYLPSTRSGSSWTGRASRMRREQLLGRAPAADSPVHHLWESLVDVLGAIEGPSTAVLATAGGDPVAVHGLAGSEVARVARQSRAAFGMRTPTRPDGASTEPAPVETVELTAGLRHTVIASVPTGTGGGHLLSVTAQGVSIQVLEAWTRRLAEDIRAALSVAAR</sequence>
<comment type="caution">
    <text evidence="2">The sequence shown here is derived from an EMBL/GenBank/DDBJ whole genome shotgun (WGS) entry which is preliminary data.</text>
</comment>
<name>A0ABQ3HN57_9ACTN</name>
<dbReference type="RefSeq" id="WP_191279507.1">
    <property type="nucleotide sequence ID" value="NZ_BNAD01000005.1"/>
</dbReference>
<evidence type="ECO:0000313" key="2">
    <source>
        <dbReference type="EMBL" id="GHE17564.1"/>
    </source>
</evidence>
<evidence type="ECO:0000313" key="3">
    <source>
        <dbReference type="Proteomes" id="UP000597341"/>
    </source>
</evidence>
<evidence type="ECO:0000256" key="1">
    <source>
        <dbReference type="SAM" id="MobiDB-lite"/>
    </source>
</evidence>
<reference evidence="3" key="1">
    <citation type="journal article" date="2019" name="Int. J. Syst. Evol. Microbiol.">
        <title>The Global Catalogue of Microorganisms (GCM) 10K type strain sequencing project: providing services to taxonomists for standard genome sequencing and annotation.</title>
        <authorList>
            <consortium name="The Broad Institute Genomics Platform"/>
            <consortium name="The Broad Institute Genome Sequencing Center for Infectious Disease"/>
            <person name="Wu L."/>
            <person name="Ma J."/>
        </authorList>
    </citation>
    <scope>NUCLEOTIDE SEQUENCE [LARGE SCALE GENOMIC DNA]</scope>
    <source>
        <strain evidence="3">CGMCC 1.12791</strain>
    </source>
</reference>
<evidence type="ECO:0008006" key="4">
    <source>
        <dbReference type="Google" id="ProtNLM"/>
    </source>
</evidence>
<feature type="region of interest" description="Disordered" evidence="1">
    <location>
        <begin position="1"/>
        <end position="20"/>
    </location>
</feature>
<keyword evidence="3" id="KW-1185">Reference proteome</keyword>
<proteinExistence type="predicted"/>
<accession>A0ABQ3HN57</accession>